<feature type="domain" description="DUF5689" evidence="2">
    <location>
        <begin position="32"/>
        <end position="237"/>
    </location>
</feature>
<evidence type="ECO:0000313" key="3">
    <source>
        <dbReference type="EMBL" id="MVN92145.1"/>
    </source>
</evidence>
<gene>
    <name evidence="3" type="ORF">GO816_13495</name>
</gene>
<dbReference type="RefSeq" id="WP_157542464.1">
    <property type="nucleotide sequence ID" value="NZ_WQLA01000005.1"/>
</dbReference>
<comment type="caution">
    <text evidence="3">The sequence shown here is derived from an EMBL/GenBank/DDBJ whole genome shotgun (WGS) entry which is preliminary data.</text>
</comment>
<evidence type="ECO:0000259" key="2">
    <source>
        <dbReference type="Pfam" id="PF18942"/>
    </source>
</evidence>
<feature type="signal peptide" evidence="1">
    <location>
        <begin position="1"/>
        <end position="17"/>
    </location>
</feature>
<dbReference type="InterPro" id="IPR043744">
    <property type="entry name" value="DUF5689"/>
</dbReference>
<evidence type="ECO:0000256" key="1">
    <source>
        <dbReference type="SAM" id="SignalP"/>
    </source>
</evidence>
<keyword evidence="4" id="KW-1185">Reference proteome</keyword>
<proteinExistence type="predicted"/>
<dbReference type="Pfam" id="PF18942">
    <property type="entry name" value="DUF5689"/>
    <property type="match status" value="1"/>
</dbReference>
<dbReference type="OrthoDB" id="1111074at2"/>
<evidence type="ECO:0000313" key="4">
    <source>
        <dbReference type="Proteomes" id="UP000434850"/>
    </source>
</evidence>
<keyword evidence="1" id="KW-0732">Signal</keyword>
<dbReference type="Proteomes" id="UP000434850">
    <property type="component" value="Unassembled WGS sequence"/>
</dbReference>
<sequence>MKKIHLFMIVIAAAVFAGCKKDNYPGGVPGPTIAVLDLRAVYKGSDVILSEENLGGAKQFVGVVISDPAQGNQPSGNVVIQNYGRNKLLRGISVVMGAAATNYQAGDSVQVVITGSTLTRVNGTLAVTNVPEANVTKLGRVNSYNVRAANSAAIAAAPDSYESTLISISNAITEPEPVAGDTYAGDKVINDGFAKMTLHTEANAKFATTQLPANANFIGIAVTGTDGKIQLWPRRINEIRPLPLIRPSAVIITGYLTNPTGADNNYEYVQLKATRDIDFAVTNFSLVTCNNAGSGPVPVNGWAIGGTRSYKFNLTSGTVKKGQYFYVGGNKNIFGANSTDMSSSVWANSTLYSNVNGADFGTATTNLLANSGNIAGIAVFQGTTVDGSTVPLDVIMYGGAGNFYSAGPPEIGYRVTNTDYYGTINPISGALQNFYGSGTNTQKLGLPANENFVQLGGVYDAVSGRWTTPRTLTSIPLTPTSPVTTLEVGDTFTKIVN</sequence>
<name>A0A6I4IAE5_9SPHI</name>
<accession>A0A6I4IAE5</accession>
<dbReference type="PROSITE" id="PS51257">
    <property type="entry name" value="PROKAR_LIPOPROTEIN"/>
    <property type="match status" value="1"/>
</dbReference>
<dbReference type="AlphaFoldDB" id="A0A6I4IAE5"/>
<dbReference type="EMBL" id="WQLA01000005">
    <property type="protein sequence ID" value="MVN92145.1"/>
    <property type="molecule type" value="Genomic_DNA"/>
</dbReference>
<organism evidence="3 4">
    <name type="scientific">Mucilaginibacter aquatilis</name>
    <dbReference type="NCBI Taxonomy" id="1517760"/>
    <lineage>
        <taxon>Bacteria</taxon>
        <taxon>Pseudomonadati</taxon>
        <taxon>Bacteroidota</taxon>
        <taxon>Sphingobacteriia</taxon>
        <taxon>Sphingobacteriales</taxon>
        <taxon>Sphingobacteriaceae</taxon>
        <taxon>Mucilaginibacter</taxon>
    </lineage>
</organism>
<protein>
    <recommendedName>
        <fullName evidence="2">DUF5689 domain-containing protein</fullName>
    </recommendedName>
</protein>
<feature type="chain" id="PRO_5026056211" description="DUF5689 domain-containing protein" evidence="1">
    <location>
        <begin position="18"/>
        <end position="497"/>
    </location>
</feature>
<reference evidence="3 4" key="1">
    <citation type="submission" date="2019-12" db="EMBL/GenBank/DDBJ databases">
        <title>Mucilaginibacter sp. HME9299 genome sequencing and assembly.</title>
        <authorList>
            <person name="Kang H."/>
            <person name="Kim H."/>
            <person name="Joh K."/>
        </authorList>
    </citation>
    <scope>NUCLEOTIDE SEQUENCE [LARGE SCALE GENOMIC DNA]</scope>
    <source>
        <strain evidence="3 4">HME9299</strain>
    </source>
</reference>